<gene>
    <name evidence="4" type="ordered locus">Dvul_0260</name>
</gene>
<dbReference type="Gene3D" id="2.40.128.270">
    <property type="match status" value="1"/>
</dbReference>
<accession>A0A0H3A5K9</accession>
<protein>
    <recommendedName>
        <fullName evidence="3">DUF306 domain-containing protein</fullName>
    </recommendedName>
</protein>
<dbReference type="RefSeq" id="WP_011791501.1">
    <property type="nucleotide sequence ID" value="NC_008751.1"/>
</dbReference>
<sequence precursor="true">MKRLAFLLALSLFGLTACGGGPRPTAQPAPPPADTMQLAGEGTGIVTLAPPAPAQPSSPIVEQDLTDGATAQPPQRQATASTTAVAHEAPKTAELKGTYWRLATLSGVAITRYPNQPEPHLILQADGRTAGSDGCNRFFGTYSLSGDGLSFSQGGTSLMACPEGVAQAAVYMGALRMTRAYRLQGNTLELIADGKSLATFEAASPR</sequence>
<dbReference type="InterPro" id="IPR038670">
    <property type="entry name" value="HslJ-like_sf"/>
</dbReference>
<organism evidence="4 5">
    <name type="scientific">Nitratidesulfovibrio vulgaris (strain DP4)</name>
    <name type="common">Desulfovibrio vulgaris</name>
    <dbReference type="NCBI Taxonomy" id="391774"/>
    <lineage>
        <taxon>Bacteria</taxon>
        <taxon>Pseudomonadati</taxon>
        <taxon>Thermodesulfobacteriota</taxon>
        <taxon>Desulfovibrionia</taxon>
        <taxon>Desulfovibrionales</taxon>
        <taxon>Desulfovibrionaceae</taxon>
        <taxon>Nitratidesulfovibrio</taxon>
    </lineage>
</organism>
<dbReference type="KEGG" id="dvl:Dvul_0260"/>
<feature type="domain" description="DUF306" evidence="3">
    <location>
        <begin position="93"/>
        <end position="201"/>
    </location>
</feature>
<dbReference type="InterPro" id="IPR053147">
    <property type="entry name" value="Hsp_HslJ-like"/>
</dbReference>
<dbReference type="Pfam" id="PF03724">
    <property type="entry name" value="META"/>
    <property type="match status" value="1"/>
</dbReference>
<dbReference type="PANTHER" id="PTHR35535">
    <property type="entry name" value="HEAT SHOCK PROTEIN HSLJ"/>
    <property type="match status" value="1"/>
</dbReference>
<dbReference type="InterPro" id="IPR005184">
    <property type="entry name" value="DUF306_Meta_HslJ"/>
</dbReference>
<evidence type="ECO:0000313" key="5">
    <source>
        <dbReference type="Proteomes" id="UP000009173"/>
    </source>
</evidence>
<dbReference type="Proteomes" id="UP000009173">
    <property type="component" value="Chromosome"/>
</dbReference>
<name>A0A0H3A5K9_NITV4</name>
<proteinExistence type="predicted"/>
<evidence type="ECO:0000256" key="2">
    <source>
        <dbReference type="SAM" id="SignalP"/>
    </source>
</evidence>
<feature type="signal peptide" evidence="2">
    <location>
        <begin position="1"/>
        <end position="19"/>
    </location>
</feature>
<feature type="chain" id="PRO_5002604235" description="DUF306 domain-containing protein" evidence="2">
    <location>
        <begin position="20"/>
        <end position="206"/>
    </location>
</feature>
<dbReference type="PROSITE" id="PS51257">
    <property type="entry name" value="PROKAR_LIPOPROTEIN"/>
    <property type="match status" value="1"/>
</dbReference>
<evidence type="ECO:0000256" key="1">
    <source>
        <dbReference type="SAM" id="MobiDB-lite"/>
    </source>
</evidence>
<reference evidence="5" key="1">
    <citation type="journal article" date="2009" name="Environ. Microbiol.">
        <title>Contribution of mobile genetic elements to Desulfovibrio vulgaris genome plasticity.</title>
        <authorList>
            <person name="Walker C.B."/>
            <person name="Stolyar S."/>
            <person name="Chivian D."/>
            <person name="Pinel N."/>
            <person name="Gabster J.A."/>
            <person name="Dehal P.S."/>
            <person name="He Z."/>
            <person name="Yang Z.K."/>
            <person name="Yen H.C."/>
            <person name="Zhou J."/>
            <person name="Wall J.D."/>
            <person name="Hazen T.C."/>
            <person name="Arkin A.P."/>
            <person name="Stahl D.A."/>
        </authorList>
    </citation>
    <scope>NUCLEOTIDE SEQUENCE [LARGE SCALE GENOMIC DNA]</scope>
    <source>
        <strain evidence="5">DP4</strain>
    </source>
</reference>
<dbReference type="HOGENOM" id="CLU_1330192_0_0_7"/>
<evidence type="ECO:0000259" key="3">
    <source>
        <dbReference type="Pfam" id="PF03724"/>
    </source>
</evidence>
<dbReference type="PANTHER" id="PTHR35535:SF1">
    <property type="entry name" value="HEAT SHOCK PROTEIN HSLJ"/>
    <property type="match status" value="1"/>
</dbReference>
<keyword evidence="2" id="KW-0732">Signal</keyword>
<feature type="region of interest" description="Disordered" evidence="1">
    <location>
        <begin position="50"/>
        <end position="75"/>
    </location>
</feature>
<dbReference type="AlphaFoldDB" id="A0A0H3A5K9"/>
<dbReference type="EMBL" id="CP000527">
    <property type="protein sequence ID" value="ABM27284.1"/>
    <property type="molecule type" value="Genomic_DNA"/>
</dbReference>
<evidence type="ECO:0000313" key="4">
    <source>
        <dbReference type="EMBL" id="ABM27284.1"/>
    </source>
</evidence>